<dbReference type="PANTHER" id="PTHR11851:SF134">
    <property type="entry name" value="ZINC-DEPENDENT PROTEASE"/>
    <property type="match status" value="1"/>
</dbReference>
<dbReference type="InterPro" id="IPR011765">
    <property type="entry name" value="Pept_M16_N"/>
</dbReference>
<protein>
    <recommendedName>
        <fullName evidence="5">Insulinase family protein</fullName>
    </recommendedName>
</protein>
<evidence type="ECO:0000259" key="2">
    <source>
        <dbReference type="Pfam" id="PF05193"/>
    </source>
</evidence>
<proteinExistence type="predicted"/>
<evidence type="ECO:0000313" key="3">
    <source>
        <dbReference type="EMBL" id="PZT56666.1"/>
    </source>
</evidence>
<sequence length="409" mass="46351">MNRALSVVPVRRQLTNGLSVHIFPESEFHHTFVSCTVPYGSIHDSGLPGRAHFLEHMMFANPDQQPVKPILHSLGASTSALTRYDVTTYQLACTGELQKSIDVFMRMLASPYFTPLHIEEERAAILQELSMFADQPSWQSLQQLTRMMYGEQHPIALDVAGTQDSVHLVTPDVLYEAYNTYYVTSQMSVTVIGPVDTENIIHILEQFPERGKYMADDKYASKFNPAKASEPKKQRYVELEMDSPLPLIRLGFRADTGMSLTEQVACMIGLEALLGDTSDFQTNGLKSGLLHYGGTWDHYYRREFAFSTMCSYSSDPASLYNELEDVCEDIQTGTFTPVHMEYARMRWLSKYYTSWDSLKQRCMHISEHDVIGSDYTELGAIAHSLTEEDISRAITKIAVPARLHMVVIR</sequence>
<dbReference type="InterPro" id="IPR011249">
    <property type="entry name" value="Metalloenz_LuxS/M16"/>
</dbReference>
<feature type="domain" description="Peptidase M16 C-terminal" evidence="2">
    <location>
        <begin position="169"/>
        <end position="345"/>
    </location>
</feature>
<dbReference type="InterPro" id="IPR050361">
    <property type="entry name" value="MPP/UQCRC_Complex"/>
</dbReference>
<organism evidence="3 4">
    <name type="scientific">Paenibacillus silvae</name>
    <dbReference type="NCBI Taxonomy" id="1325358"/>
    <lineage>
        <taxon>Bacteria</taxon>
        <taxon>Bacillati</taxon>
        <taxon>Bacillota</taxon>
        <taxon>Bacilli</taxon>
        <taxon>Bacillales</taxon>
        <taxon>Paenibacillaceae</taxon>
        <taxon>Paenibacillus</taxon>
    </lineage>
</organism>
<reference evidence="3 4" key="1">
    <citation type="submission" date="2018-06" db="EMBL/GenBank/DDBJ databases">
        <title>Isolation of heavy metals resistant Paenibacillus silvae NC2 from Gold-Copper mine in ZiJin, China.</title>
        <authorList>
            <person name="Xu J."/>
            <person name="Mazhar H.S."/>
            <person name="Rensing C."/>
        </authorList>
    </citation>
    <scope>NUCLEOTIDE SEQUENCE [LARGE SCALE GENOMIC DNA]</scope>
    <source>
        <strain evidence="3 4">NC2</strain>
    </source>
</reference>
<dbReference type="EMBL" id="QKWW01000016">
    <property type="protein sequence ID" value="PZT56666.1"/>
    <property type="molecule type" value="Genomic_DNA"/>
</dbReference>
<evidence type="ECO:0008006" key="5">
    <source>
        <dbReference type="Google" id="ProtNLM"/>
    </source>
</evidence>
<dbReference type="GO" id="GO:0046872">
    <property type="term" value="F:metal ion binding"/>
    <property type="evidence" value="ECO:0007669"/>
    <property type="project" value="InterPro"/>
</dbReference>
<dbReference type="InterPro" id="IPR007863">
    <property type="entry name" value="Peptidase_M16_C"/>
</dbReference>
<dbReference type="Pfam" id="PF00675">
    <property type="entry name" value="Peptidase_M16"/>
    <property type="match status" value="1"/>
</dbReference>
<evidence type="ECO:0000313" key="4">
    <source>
        <dbReference type="Proteomes" id="UP000249204"/>
    </source>
</evidence>
<name>A0A2W6PEX7_9BACL</name>
<dbReference type="Proteomes" id="UP000249204">
    <property type="component" value="Unassembled WGS sequence"/>
</dbReference>
<comment type="caution">
    <text evidence="3">The sequence shown here is derived from an EMBL/GenBank/DDBJ whole genome shotgun (WGS) entry which is preliminary data.</text>
</comment>
<feature type="domain" description="Peptidase M16 N-terminal" evidence="1">
    <location>
        <begin position="33"/>
        <end position="151"/>
    </location>
</feature>
<dbReference type="Gene3D" id="3.30.830.10">
    <property type="entry name" value="Metalloenzyme, LuxS/M16 peptidase-like"/>
    <property type="match status" value="2"/>
</dbReference>
<dbReference type="AlphaFoldDB" id="A0A2W6PEX7"/>
<dbReference type="RefSeq" id="WP_111269226.1">
    <property type="nucleotide sequence ID" value="NZ_QKWW01000016.1"/>
</dbReference>
<dbReference type="PANTHER" id="PTHR11851">
    <property type="entry name" value="METALLOPROTEASE"/>
    <property type="match status" value="1"/>
</dbReference>
<accession>A0A2W6PEX7</accession>
<dbReference type="Pfam" id="PF05193">
    <property type="entry name" value="Peptidase_M16_C"/>
    <property type="match status" value="1"/>
</dbReference>
<gene>
    <name evidence="3" type="ORF">DN757_05290</name>
</gene>
<dbReference type="SUPFAM" id="SSF63411">
    <property type="entry name" value="LuxS/MPP-like metallohydrolase"/>
    <property type="match status" value="2"/>
</dbReference>
<evidence type="ECO:0000259" key="1">
    <source>
        <dbReference type="Pfam" id="PF00675"/>
    </source>
</evidence>